<dbReference type="Proteomes" id="UP000009376">
    <property type="component" value="Unassembled WGS sequence"/>
</dbReference>
<sequence>MKLPLEGLKQDIFSIREEETDLKYGRFPEKRSVEERINYGFILLDKPAGIRSKTAAYIAKKLMAVLGVKKIGYSGTLED</sequence>
<protein>
    <recommendedName>
        <fullName evidence="1">Dyskerin-like domain-containing protein</fullName>
    </recommendedName>
</protein>
<dbReference type="SUPFAM" id="SSF55120">
    <property type="entry name" value="Pseudouridine synthase"/>
    <property type="match status" value="1"/>
</dbReference>
<dbReference type="Gene3D" id="3.30.2350.10">
    <property type="entry name" value="Pseudouridine synthase"/>
    <property type="match status" value="1"/>
</dbReference>
<dbReference type="InterPro" id="IPR012960">
    <property type="entry name" value="Dyskerin-like"/>
</dbReference>
<gene>
    <name evidence="2" type="ORF">BJBARM5_0252</name>
</gene>
<dbReference type="Pfam" id="PF08068">
    <property type="entry name" value="DKCLD"/>
    <property type="match status" value="1"/>
</dbReference>
<name>D6GUV4_PARA5</name>
<dbReference type="GO" id="GO:0009982">
    <property type="term" value="F:pseudouridine synthase activity"/>
    <property type="evidence" value="ECO:0007669"/>
    <property type="project" value="InterPro"/>
</dbReference>
<proteinExistence type="predicted"/>
<organism evidence="2 3">
    <name type="scientific">Candidatus Parvarchaeum acidophilus ARMAN-5</name>
    <dbReference type="NCBI Taxonomy" id="662762"/>
    <lineage>
        <taxon>Archaea</taxon>
        <taxon>Candidatus Parvarchaeota</taxon>
        <taxon>Candidatus Parvarchaeum</taxon>
    </lineage>
</organism>
<dbReference type="GO" id="GO:0001522">
    <property type="term" value="P:pseudouridine synthesis"/>
    <property type="evidence" value="ECO:0007669"/>
    <property type="project" value="InterPro"/>
</dbReference>
<evidence type="ECO:0000313" key="3">
    <source>
        <dbReference type="Proteomes" id="UP000009376"/>
    </source>
</evidence>
<dbReference type="GO" id="GO:0003723">
    <property type="term" value="F:RNA binding"/>
    <property type="evidence" value="ECO:0007669"/>
    <property type="project" value="InterPro"/>
</dbReference>
<dbReference type="InterPro" id="IPR020103">
    <property type="entry name" value="PsdUridine_synth_cat_dom_sf"/>
</dbReference>
<reference evidence="2 3" key="1">
    <citation type="journal article" date="2010" name="Proc. Natl. Acad. Sci. U.S.A.">
        <title>Enigmatic, ultrasmall, uncultivated Archaea.</title>
        <authorList>
            <person name="Baker B.J."/>
            <person name="Comolli L.R."/>
            <person name="Dick G.J."/>
            <person name="Hauser L.J."/>
            <person name="Hyatt D."/>
            <person name="Dill B.D."/>
            <person name="Land M.L."/>
            <person name="Verberkmoes N.C."/>
            <person name="Hettich R.L."/>
            <person name="Banfield J.F."/>
        </authorList>
    </citation>
    <scope>NUCLEOTIDE SEQUENCE [LARGE SCALE GENOMIC DNA]</scope>
</reference>
<evidence type="ECO:0000313" key="2">
    <source>
        <dbReference type="EMBL" id="EFD92998.1"/>
    </source>
</evidence>
<dbReference type="AlphaFoldDB" id="D6GUV4"/>
<feature type="domain" description="Dyskerin-like" evidence="1">
    <location>
        <begin position="1"/>
        <end position="49"/>
    </location>
</feature>
<dbReference type="EMBL" id="GG745548">
    <property type="protein sequence ID" value="EFD92998.1"/>
    <property type="molecule type" value="Genomic_DNA"/>
</dbReference>
<evidence type="ECO:0000259" key="1">
    <source>
        <dbReference type="SMART" id="SM01136"/>
    </source>
</evidence>
<dbReference type="SMART" id="SM01136">
    <property type="entry name" value="DKCLD"/>
    <property type="match status" value="1"/>
</dbReference>
<accession>D6GUV4</accession>